<accession>A0ACA9Y760</accession>
<reference evidence="1" key="1">
    <citation type="submission" date="2022-06" db="EMBL/GenBank/DDBJ databases">
        <authorList>
            <person name="Legras J.-L."/>
            <person name="Devillers H."/>
            <person name="Grondin C."/>
        </authorList>
    </citation>
    <scope>NUCLEOTIDE SEQUENCE</scope>
    <source>
        <strain evidence="1">CLIB 1444</strain>
    </source>
</reference>
<evidence type="ECO:0000313" key="2">
    <source>
        <dbReference type="Proteomes" id="UP001152531"/>
    </source>
</evidence>
<comment type="caution">
    <text evidence="1">The sequence shown here is derived from an EMBL/GenBank/DDBJ whole genome shotgun (WGS) entry which is preliminary data.</text>
</comment>
<dbReference type="EMBL" id="CALSDN010000004">
    <property type="protein sequence ID" value="CAH6720857.1"/>
    <property type="molecule type" value="Genomic_DNA"/>
</dbReference>
<sequence>MSLPCPSFKVVILGDSSVGKTSLVHRFTTSEFDNQLSSTIGAAFITKELESSDKSKRINLEIWDTAGQERYKSLTPMYYRNSKVALVCYDLHNPSTFDKALYWIDQLKLNNETNSEIKIYLIGTKSDLVTSATGPPVTPTVPGVADFLEMNSGIKHFHTSAKSGEGIHDIFQDIINDIPPDFFERHYESLKDKVVLNRQFQGKSCC</sequence>
<organism evidence="1 2">
    <name type="scientific">[Candida] jaroonii</name>
    <dbReference type="NCBI Taxonomy" id="467808"/>
    <lineage>
        <taxon>Eukaryota</taxon>
        <taxon>Fungi</taxon>
        <taxon>Dikarya</taxon>
        <taxon>Ascomycota</taxon>
        <taxon>Saccharomycotina</taxon>
        <taxon>Pichiomycetes</taxon>
        <taxon>Debaryomycetaceae</taxon>
        <taxon>Yamadazyma</taxon>
    </lineage>
</organism>
<keyword evidence="2" id="KW-1185">Reference proteome</keyword>
<name>A0ACA9Y760_9ASCO</name>
<dbReference type="Proteomes" id="UP001152531">
    <property type="component" value="Unassembled WGS sequence"/>
</dbReference>
<gene>
    <name evidence="1" type="ORF">CLIB1444_04S09494</name>
</gene>
<protein>
    <submittedName>
        <fullName evidence="1">Vacuolar protein sorting-associated protein 21</fullName>
    </submittedName>
</protein>
<proteinExistence type="predicted"/>
<evidence type="ECO:0000313" key="1">
    <source>
        <dbReference type="EMBL" id="CAH6720857.1"/>
    </source>
</evidence>